<reference evidence="4" key="1">
    <citation type="journal article" date="2020" name="Stud. Mycol.">
        <title>101 Dothideomycetes genomes: a test case for predicting lifestyles and emergence of pathogens.</title>
        <authorList>
            <person name="Haridas S."/>
            <person name="Albert R."/>
            <person name="Binder M."/>
            <person name="Bloem J."/>
            <person name="Labutti K."/>
            <person name="Salamov A."/>
            <person name="Andreopoulos B."/>
            <person name="Baker S."/>
            <person name="Barry K."/>
            <person name="Bills G."/>
            <person name="Bluhm B."/>
            <person name="Cannon C."/>
            <person name="Castanera R."/>
            <person name="Culley D."/>
            <person name="Daum C."/>
            <person name="Ezra D."/>
            <person name="Gonzalez J."/>
            <person name="Henrissat B."/>
            <person name="Kuo A."/>
            <person name="Liang C."/>
            <person name="Lipzen A."/>
            <person name="Lutzoni F."/>
            <person name="Magnuson J."/>
            <person name="Mondo S."/>
            <person name="Nolan M."/>
            <person name="Ohm R."/>
            <person name="Pangilinan J."/>
            <person name="Park H.-J."/>
            <person name="Ramirez L."/>
            <person name="Alfaro M."/>
            <person name="Sun H."/>
            <person name="Tritt A."/>
            <person name="Yoshinaga Y."/>
            <person name="Zwiers L.-H."/>
            <person name="Turgeon B."/>
            <person name="Goodwin S."/>
            <person name="Spatafora J."/>
            <person name="Crous P."/>
            <person name="Grigoriev I."/>
        </authorList>
    </citation>
    <scope>NUCLEOTIDE SEQUENCE</scope>
    <source>
        <strain evidence="4">CBS 675.92</strain>
    </source>
</reference>
<dbReference type="OrthoDB" id="422736at2759"/>
<sequence>MVKVDGSKDCYKELGLERSAGENDIRKAFRQRALQYHPDRNPGREQEVVAKFQEIQAAYEVLIDPTQRAKYDAERKKFGRNAPPPQPYTPRRPPAPPRNAYTTTPNGGTFYSRAAPPKPPPPPPPPQRPPPRHSNSFANGADRFTHPNFRAPPTAQRPDSRQKDAEARANVFSAWQKMKQPRAEEPRAYNPNNPNGTPFGRSKSTRTPSDKKGFNPGTPGGDEGQAKSSYRSNFERPVATPPAEDKPFKQFNIPTAEDVPFAEGNRFRTPYSSAKAGERTSMYGDGMGRSASVRNSPTRAHRPTSSTDAGAYSDSGRRQRNSTGGHTPRAPFPHMYDSSDDEEAETFAKHRGPPPPKESPQQQPAWAQGVSGTPQQKSGPTNGTSSNPFKSRSEESINMKFSPSDWHGKFQGQSDYFAPNVKKGAANKGRTSPTRGRPQQRSTAERAPFSAGQSQPPPQASPFSMPPPPPGPPPNGNTAFPNVPESAPHATKFAPEAWAETFKEGSWALPLKTKETSPRRGSTTAKRANPSRKPSVVVDSGAAKQKAKPKYQAFAEDATNGDAMDIDSETPPTAKLGSTPPASAQPFSSRPQSSGTGSVPNGNASAKPSATAAKPTAPGLTGLAGLAAVEPFLPTSNGGLSGLDDLKTQLPFQSQASSAHPTKPNTAQKLKFPTVPRAPQVPKSLDTTSIEVYFTQMENYIHQYRKWSMEITNHLAARDAELDDLDENFIRQRGERTQKLGFASYLQKMKEDEAVLETRKVAHEMHIKALEQCEVVRNKAAKQQQDRCVYGVIGNSPEDVDNKRPLAKAWYQAFGSAIGPPVAPTPISSRTTPTGNQKRAVTDSAMVGNVKSKGLPKVNVVLKARTRANESSINGLMVVKGLGLCDTAVTGRSTSVEPDDWIHPVWTLGMLTLKTNFAFVFLTHARHGVREEMVKGEEGCADVAFLAIASMPFVPCVLNVFSYQPFSAMACKGKRWIWEGKSGMAGPLLDRPMSPRARPGELGNAALQWARCRRGRMFMLSALLIVVVLALGGARNEALSGSYRALSSNYEFPTWRPHLPHLPSYINSPLQPSNASLELENSHIEHVPSHLNKATPNFHLVMPAVDDGPEFCKTTLSAMILNFPSPTIVGLKEKYGSEADVEKARLTGILTYLTSEKVKDEDLMLVVDGKDTWFQLPSDVMIRQYQEVLEDSNKRLMLLYGDQFKQTIVFGATKVCEGEDVACQHVPEPMLPANMYGKRTGKEQRLNRARYLDSAMVMGPVKDLRALYEKAVSIFEEKKSQSATVQSVISTMFGEQQLARKAHRRQYKITQAANMFFDWVDASALPLGEKTKAVEFAPQEGHHYEFSIGLDYTHTLFQPLANCAQDELLQLLHDGSTDLTKHHHDGTPTPPLTIPTALREATPPYWTPDLKAHNPSPNKKPVHIEGLEFQEEIDRLRDRDTPWASTILVQNTYTGAVPAAFHVNDRDDAFPILGLLTDAYGFKHPPSSNISWTSLWYSGYERALLRKYFRNPQSPLGYHNMAIGGDRLWDQRGGQGGVWTAEHGLWYPWGEVDGVCGSLEQIKQVFPDGKGVWLHEGDGVEKSEKDRKKAEEDLVKAIEEKKRKEEEKVKDEAEKAERERLEKEAKEQEVVKQQEEKKKLAEQQEKDRKENEEKSKIEAEQKAKEEEDKAQREKEEREKKEKEERERKEKEEWERMERMEREKAAEAERKKMEELQRIMGDKLTKWQGKAENEYQRR</sequence>
<feature type="compositionally biased region" description="Polar residues" evidence="1">
    <location>
        <begin position="292"/>
        <end position="308"/>
    </location>
</feature>
<dbReference type="PRINTS" id="PR00625">
    <property type="entry name" value="JDOMAIN"/>
</dbReference>
<dbReference type="PANTHER" id="PTHR36587:SF2">
    <property type="entry name" value="EXPRESSION SITE-ASSOCIATED GENE 3 (ESAG3)-LIKE PROTEIN"/>
    <property type="match status" value="1"/>
</dbReference>
<dbReference type="EMBL" id="ML976990">
    <property type="protein sequence ID" value="KAF1956926.1"/>
    <property type="molecule type" value="Genomic_DNA"/>
</dbReference>
<dbReference type="SMART" id="SM00271">
    <property type="entry name" value="DnaJ"/>
    <property type="match status" value="1"/>
</dbReference>
<dbReference type="CDD" id="cd22997">
    <property type="entry name" value="GT_LH"/>
    <property type="match status" value="1"/>
</dbReference>
<accession>A0A6A5U1N8</accession>
<feature type="transmembrane region" description="Helical" evidence="2">
    <location>
        <begin position="1017"/>
        <end position="1034"/>
    </location>
</feature>
<feature type="compositionally biased region" description="Polar residues" evidence="1">
    <location>
        <begin position="370"/>
        <end position="390"/>
    </location>
</feature>
<proteinExistence type="predicted"/>
<feature type="region of interest" description="Disordered" evidence="1">
    <location>
        <begin position="1619"/>
        <end position="1708"/>
    </location>
</feature>
<evidence type="ECO:0000313" key="5">
    <source>
        <dbReference type="Proteomes" id="UP000800035"/>
    </source>
</evidence>
<evidence type="ECO:0000313" key="4">
    <source>
        <dbReference type="EMBL" id="KAF1956926.1"/>
    </source>
</evidence>
<feature type="compositionally biased region" description="Basic and acidic residues" evidence="1">
    <location>
        <begin position="67"/>
        <end position="76"/>
    </location>
</feature>
<name>A0A6A5U1N8_9PLEO</name>
<dbReference type="Gene3D" id="1.10.287.110">
    <property type="entry name" value="DnaJ domain"/>
    <property type="match status" value="1"/>
</dbReference>
<dbReference type="InterPro" id="IPR018253">
    <property type="entry name" value="DnaJ_domain_CS"/>
</dbReference>
<dbReference type="PROSITE" id="PS00636">
    <property type="entry name" value="DNAJ_1"/>
    <property type="match status" value="1"/>
</dbReference>
<keyword evidence="2" id="KW-0472">Membrane</keyword>
<feature type="transmembrane region" description="Helical" evidence="2">
    <location>
        <begin position="943"/>
        <end position="966"/>
    </location>
</feature>
<organism evidence="4 5">
    <name type="scientific">Byssothecium circinans</name>
    <dbReference type="NCBI Taxonomy" id="147558"/>
    <lineage>
        <taxon>Eukaryota</taxon>
        <taxon>Fungi</taxon>
        <taxon>Dikarya</taxon>
        <taxon>Ascomycota</taxon>
        <taxon>Pezizomycotina</taxon>
        <taxon>Dothideomycetes</taxon>
        <taxon>Pleosporomycetidae</taxon>
        <taxon>Pleosporales</taxon>
        <taxon>Massarineae</taxon>
        <taxon>Massarinaceae</taxon>
        <taxon>Byssothecium</taxon>
    </lineage>
</organism>
<dbReference type="PANTHER" id="PTHR36587">
    <property type="entry name" value="EXPRESSION SITE-ASSOCIATED GENE 3 (ESAG3)-LIKE PROTEIN"/>
    <property type="match status" value="1"/>
</dbReference>
<dbReference type="CDD" id="cd06257">
    <property type="entry name" value="DnaJ"/>
    <property type="match status" value="1"/>
</dbReference>
<feature type="compositionally biased region" description="Pro residues" evidence="1">
    <location>
        <begin position="116"/>
        <end position="129"/>
    </location>
</feature>
<evidence type="ECO:0000256" key="1">
    <source>
        <dbReference type="SAM" id="MobiDB-lite"/>
    </source>
</evidence>
<dbReference type="Pfam" id="PF00226">
    <property type="entry name" value="DnaJ"/>
    <property type="match status" value="1"/>
</dbReference>
<protein>
    <recommendedName>
        <fullName evidence="3">J domain-containing protein</fullName>
    </recommendedName>
</protein>
<dbReference type="SUPFAM" id="SSF46565">
    <property type="entry name" value="Chaperone J-domain"/>
    <property type="match status" value="1"/>
</dbReference>
<keyword evidence="5" id="KW-1185">Reference proteome</keyword>
<dbReference type="PROSITE" id="PS50076">
    <property type="entry name" value="DNAJ_2"/>
    <property type="match status" value="1"/>
</dbReference>
<feature type="compositionally biased region" description="Polar residues" evidence="1">
    <location>
        <begin position="580"/>
        <end position="603"/>
    </location>
</feature>
<feature type="compositionally biased region" description="Pro residues" evidence="1">
    <location>
        <begin position="82"/>
        <end position="97"/>
    </location>
</feature>
<feature type="compositionally biased region" description="Basic and acidic residues" evidence="1">
    <location>
        <begin position="158"/>
        <end position="167"/>
    </location>
</feature>
<feature type="domain" description="J" evidence="3">
    <location>
        <begin position="9"/>
        <end position="75"/>
    </location>
</feature>
<evidence type="ECO:0000256" key="2">
    <source>
        <dbReference type="SAM" id="Phobius"/>
    </source>
</evidence>
<feature type="region of interest" description="Disordered" evidence="1">
    <location>
        <begin position="63"/>
        <end position="616"/>
    </location>
</feature>
<dbReference type="InterPro" id="IPR001623">
    <property type="entry name" value="DnaJ_domain"/>
</dbReference>
<dbReference type="Proteomes" id="UP000800035">
    <property type="component" value="Unassembled WGS sequence"/>
</dbReference>
<feature type="compositionally biased region" description="Pro residues" evidence="1">
    <location>
        <begin position="455"/>
        <end position="475"/>
    </location>
</feature>
<gene>
    <name evidence="4" type="ORF">CC80DRAFT_534913</name>
</gene>
<feature type="compositionally biased region" description="Polar residues" evidence="1">
    <location>
        <begin position="429"/>
        <end position="442"/>
    </location>
</feature>
<feature type="compositionally biased region" description="Low complexity" evidence="1">
    <location>
        <begin position="604"/>
        <end position="616"/>
    </location>
</feature>
<evidence type="ECO:0000259" key="3">
    <source>
        <dbReference type="PROSITE" id="PS50076"/>
    </source>
</evidence>
<keyword evidence="2" id="KW-0812">Transmembrane</keyword>
<dbReference type="InterPro" id="IPR036869">
    <property type="entry name" value="J_dom_sf"/>
</dbReference>
<keyword evidence="2" id="KW-1133">Transmembrane helix</keyword>